<evidence type="ECO:0000313" key="3">
    <source>
        <dbReference type="Proteomes" id="UP000267821"/>
    </source>
</evidence>
<keyword evidence="3" id="KW-1185">Reference proteome</keyword>
<reference evidence="2 3" key="1">
    <citation type="journal article" date="2018" name="Nat. Ecol. Evol.">
        <title>Pezizomycetes genomes reveal the molecular basis of ectomycorrhizal truffle lifestyle.</title>
        <authorList>
            <person name="Murat C."/>
            <person name="Payen T."/>
            <person name="Noel B."/>
            <person name="Kuo A."/>
            <person name="Morin E."/>
            <person name="Chen J."/>
            <person name="Kohler A."/>
            <person name="Krizsan K."/>
            <person name="Balestrini R."/>
            <person name="Da Silva C."/>
            <person name="Montanini B."/>
            <person name="Hainaut M."/>
            <person name="Levati E."/>
            <person name="Barry K.W."/>
            <person name="Belfiori B."/>
            <person name="Cichocki N."/>
            <person name="Clum A."/>
            <person name="Dockter R.B."/>
            <person name="Fauchery L."/>
            <person name="Guy J."/>
            <person name="Iotti M."/>
            <person name="Le Tacon F."/>
            <person name="Lindquist E.A."/>
            <person name="Lipzen A."/>
            <person name="Malagnac F."/>
            <person name="Mello A."/>
            <person name="Molinier V."/>
            <person name="Miyauchi S."/>
            <person name="Poulain J."/>
            <person name="Riccioni C."/>
            <person name="Rubini A."/>
            <person name="Sitrit Y."/>
            <person name="Splivallo R."/>
            <person name="Traeger S."/>
            <person name="Wang M."/>
            <person name="Zifcakova L."/>
            <person name="Wipf D."/>
            <person name="Zambonelli A."/>
            <person name="Paolocci F."/>
            <person name="Nowrousian M."/>
            <person name="Ottonello S."/>
            <person name="Baldrian P."/>
            <person name="Spatafora J.W."/>
            <person name="Henrissat B."/>
            <person name="Nagy L.G."/>
            <person name="Aury J.M."/>
            <person name="Wincker P."/>
            <person name="Grigoriev I.V."/>
            <person name="Bonfante P."/>
            <person name="Martin F.M."/>
        </authorList>
    </citation>
    <scope>NUCLEOTIDE SEQUENCE [LARGE SCALE GENOMIC DNA]</scope>
    <source>
        <strain evidence="2 3">ATCC MYA-4762</strain>
    </source>
</reference>
<dbReference type="AlphaFoldDB" id="A0A3N4LF53"/>
<feature type="domain" description="CorA-like transporter" evidence="1">
    <location>
        <begin position="208"/>
        <end position="313"/>
    </location>
</feature>
<dbReference type="InParanoid" id="A0A3N4LF53"/>
<dbReference type="Pfam" id="PF26616">
    <property type="entry name" value="CorA-like"/>
    <property type="match status" value="1"/>
</dbReference>
<dbReference type="OrthoDB" id="5396681at2759"/>
<accession>A0A3N4LF53</accession>
<name>A0A3N4LF53_9PEZI</name>
<proteinExistence type="predicted"/>
<protein>
    <recommendedName>
        <fullName evidence="1">CorA-like transporter domain-containing protein</fullName>
    </recommendedName>
</protein>
<dbReference type="STRING" id="1051890.A0A3N4LF53"/>
<sequence>MGTNSQEATTQWLDKSTSAQLRYYPVHQAQADLDFESTRLFAPDDSERGTEEIAAVEACKVDSEGIDNKIRTHARLDQFLRYDRHSHSLKDNGLENSRAKLEISYDGFRLLLNHLNAFPEIFEIVKAFGQRAEGLGVEDESWAGYYSRINSGSITPQDLLLRSTGLGSTGSQFDDAMAPGVRQQAAVISDAGTISSNHSSLLQSHVQYHYEVCYILRHVERAQMHNPNSWTIRKTAFYQKFSSQLEQSHSLLIEPSTALQQQLATVLTPLSKSAIDFPKHWTTFPMMCLGTISMNWRTYINFMSSEIEKIHTKFKFEQLVRSEPQINTDLARVTFTDLRTLQTFVDKGLHSIHVLDLNCEVLQVMLEDCQKIKLLESQMHNVEVQRYHVFQDVIQTRHREQLFCKKSLQSICDRAERISRMIGNTIALRDSSTMRELTEISGREAVHIHALTEKTVEDTRAMKLLTLMAVLYLPASFTAVR</sequence>
<dbReference type="InterPro" id="IPR058257">
    <property type="entry name" value="CorA-like_dom"/>
</dbReference>
<evidence type="ECO:0000313" key="2">
    <source>
        <dbReference type="EMBL" id="RPB21346.1"/>
    </source>
</evidence>
<gene>
    <name evidence="2" type="ORF">L211DRAFT_851526</name>
</gene>
<dbReference type="EMBL" id="ML121560">
    <property type="protein sequence ID" value="RPB21346.1"/>
    <property type="molecule type" value="Genomic_DNA"/>
</dbReference>
<organism evidence="2 3">
    <name type="scientific">Terfezia boudieri ATCC MYA-4762</name>
    <dbReference type="NCBI Taxonomy" id="1051890"/>
    <lineage>
        <taxon>Eukaryota</taxon>
        <taxon>Fungi</taxon>
        <taxon>Dikarya</taxon>
        <taxon>Ascomycota</taxon>
        <taxon>Pezizomycotina</taxon>
        <taxon>Pezizomycetes</taxon>
        <taxon>Pezizales</taxon>
        <taxon>Pezizaceae</taxon>
        <taxon>Terfezia</taxon>
    </lineage>
</organism>
<dbReference type="Proteomes" id="UP000267821">
    <property type="component" value="Unassembled WGS sequence"/>
</dbReference>
<evidence type="ECO:0000259" key="1">
    <source>
        <dbReference type="Pfam" id="PF26616"/>
    </source>
</evidence>